<keyword evidence="3" id="KW-0808">Transferase</keyword>
<dbReference type="Proteomes" id="UP001501510">
    <property type="component" value="Unassembled WGS sequence"/>
</dbReference>
<dbReference type="EC" id="2.7.7.7" evidence="1"/>
<dbReference type="InterPro" id="IPR050238">
    <property type="entry name" value="DNA_Rep/Repair_Clamp_Loader"/>
</dbReference>
<keyword evidence="6" id="KW-0239">DNA-directed DNA polymerase</keyword>
<evidence type="ECO:0000256" key="3">
    <source>
        <dbReference type="ARBA" id="ARBA00022679"/>
    </source>
</evidence>
<dbReference type="PANTHER" id="PTHR11669">
    <property type="entry name" value="REPLICATION FACTOR C / DNA POLYMERASE III GAMMA-TAU SUBUNIT"/>
    <property type="match status" value="1"/>
</dbReference>
<dbReference type="InterPro" id="IPR015199">
    <property type="entry name" value="DNA_pol_III_delta_C"/>
</dbReference>
<sequence length="316" mass="36369">MSLDAIIGHENIKKQINNSIKNNRFSHGSIIVGEDGIGKSLIAREIAVRLIGKTIVREYGDIIQYRVKNNKKSIGIDEIRSLIEEINKKPIEGDTKVVIIYNSHLITEVAQNAFLKTIEEPPKGVFIILLCENINKLLDTVKSRCEVYKLNKLNVEEIKNFILNKKEFNLDESKLNSAIAFSDGIPGRAEKFIEDKLMKEIRDISLDIIVNLNKLDRYNYIYKYENLLLKYKNDFDELFTCILSYVRDALVYKETGRKELLLNIDKLSIIRDISEKFSFIKLSKIIDIVNSAKNKSNTNVNFTLVCDSMLIKMQEV</sequence>
<evidence type="ECO:0000256" key="7">
    <source>
        <dbReference type="ARBA" id="ARBA00049244"/>
    </source>
</evidence>
<dbReference type="RefSeq" id="WP_343762474.1">
    <property type="nucleotide sequence ID" value="NZ_BAAACG010000013.1"/>
</dbReference>
<evidence type="ECO:0000256" key="6">
    <source>
        <dbReference type="ARBA" id="ARBA00022932"/>
    </source>
</evidence>
<proteinExistence type="predicted"/>
<evidence type="ECO:0000256" key="5">
    <source>
        <dbReference type="ARBA" id="ARBA00022705"/>
    </source>
</evidence>
<dbReference type="SUPFAM" id="SSF52540">
    <property type="entry name" value="P-loop containing nucleoside triphosphate hydrolases"/>
    <property type="match status" value="1"/>
</dbReference>
<evidence type="ECO:0000256" key="4">
    <source>
        <dbReference type="ARBA" id="ARBA00022695"/>
    </source>
</evidence>
<keyword evidence="10" id="KW-1185">Reference proteome</keyword>
<evidence type="ECO:0000313" key="10">
    <source>
        <dbReference type="Proteomes" id="UP001501510"/>
    </source>
</evidence>
<dbReference type="PANTHER" id="PTHR11669:SF8">
    <property type="entry name" value="DNA POLYMERASE III SUBUNIT DELTA"/>
    <property type="match status" value="1"/>
</dbReference>
<dbReference type="Pfam" id="PF09115">
    <property type="entry name" value="DNApol3-delta_C"/>
    <property type="match status" value="1"/>
</dbReference>
<dbReference type="NCBIfam" id="NF004047">
    <property type="entry name" value="PRK05564.1"/>
    <property type="match status" value="1"/>
</dbReference>
<comment type="caution">
    <text evidence="9">The sequence shown here is derived from an EMBL/GenBank/DDBJ whole genome shotgun (WGS) entry which is preliminary data.</text>
</comment>
<dbReference type="EMBL" id="BAAACG010000013">
    <property type="protein sequence ID" value="GAA0743910.1"/>
    <property type="molecule type" value="Genomic_DNA"/>
</dbReference>
<name>A0ABP3V072_9CLOT</name>
<keyword evidence="5" id="KW-0235">DNA replication</keyword>
<gene>
    <name evidence="9" type="ORF">GCM10008906_28130</name>
</gene>
<dbReference type="Gene3D" id="3.40.50.300">
    <property type="entry name" value="P-loop containing nucleotide triphosphate hydrolases"/>
    <property type="match status" value="1"/>
</dbReference>
<organism evidence="9 10">
    <name type="scientific">Clostridium oceanicum</name>
    <dbReference type="NCBI Taxonomy" id="1543"/>
    <lineage>
        <taxon>Bacteria</taxon>
        <taxon>Bacillati</taxon>
        <taxon>Bacillota</taxon>
        <taxon>Clostridia</taxon>
        <taxon>Eubacteriales</taxon>
        <taxon>Clostridiaceae</taxon>
        <taxon>Clostridium</taxon>
    </lineage>
</organism>
<dbReference type="Gene3D" id="1.20.272.10">
    <property type="match status" value="1"/>
</dbReference>
<evidence type="ECO:0000256" key="2">
    <source>
        <dbReference type="ARBA" id="ARBA00014363"/>
    </source>
</evidence>
<reference evidence="10" key="1">
    <citation type="journal article" date="2019" name="Int. J. Syst. Evol. Microbiol.">
        <title>The Global Catalogue of Microorganisms (GCM) 10K type strain sequencing project: providing services to taxonomists for standard genome sequencing and annotation.</title>
        <authorList>
            <consortium name="The Broad Institute Genomics Platform"/>
            <consortium name="The Broad Institute Genome Sequencing Center for Infectious Disease"/>
            <person name="Wu L."/>
            <person name="Ma J."/>
        </authorList>
    </citation>
    <scope>NUCLEOTIDE SEQUENCE [LARGE SCALE GENOMIC DNA]</scope>
    <source>
        <strain evidence="10">JCM 1407</strain>
    </source>
</reference>
<dbReference type="InterPro" id="IPR027417">
    <property type="entry name" value="P-loop_NTPase"/>
</dbReference>
<protein>
    <recommendedName>
        <fullName evidence="2">DNA polymerase III subunit delta'</fullName>
        <ecNumber evidence="1">2.7.7.7</ecNumber>
    </recommendedName>
</protein>
<comment type="catalytic activity">
    <reaction evidence="7">
        <text>DNA(n) + a 2'-deoxyribonucleoside 5'-triphosphate = DNA(n+1) + diphosphate</text>
        <dbReference type="Rhea" id="RHEA:22508"/>
        <dbReference type="Rhea" id="RHEA-COMP:17339"/>
        <dbReference type="Rhea" id="RHEA-COMP:17340"/>
        <dbReference type="ChEBI" id="CHEBI:33019"/>
        <dbReference type="ChEBI" id="CHEBI:61560"/>
        <dbReference type="ChEBI" id="CHEBI:173112"/>
        <dbReference type="EC" id="2.7.7.7"/>
    </reaction>
</comment>
<evidence type="ECO:0000259" key="8">
    <source>
        <dbReference type="Pfam" id="PF09115"/>
    </source>
</evidence>
<feature type="domain" description="DNA polymerase III delta subunit C-terminal" evidence="8">
    <location>
        <begin position="232"/>
        <end position="313"/>
    </location>
</feature>
<keyword evidence="4" id="KW-0548">Nucleotidyltransferase</keyword>
<dbReference type="Pfam" id="PF13177">
    <property type="entry name" value="DNA_pol3_delta2"/>
    <property type="match status" value="1"/>
</dbReference>
<accession>A0ABP3V072</accession>
<evidence type="ECO:0000313" key="9">
    <source>
        <dbReference type="EMBL" id="GAA0743910.1"/>
    </source>
</evidence>
<evidence type="ECO:0000256" key="1">
    <source>
        <dbReference type="ARBA" id="ARBA00012417"/>
    </source>
</evidence>